<keyword evidence="2" id="KW-1185">Reference proteome</keyword>
<dbReference type="OrthoDB" id="6111016at2759"/>
<comment type="caution">
    <text evidence="1">The sequence shown here is derived from an EMBL/GenBank/DDBJ whole genome shotgun (WGS) entry which is preliminary data.</text>
</comment>
<proteinExistence type="predicted"/>
<gene>
    <name evidence="1" type="ORF">DPMN_133222</name>
</gene>
<name>A0A9D4FWK5_DREPO</name>
<accession>A0A9D4FWK5</accession>
<organism evidence="1 2">
    <name type="scientific">Dreissena polymorpha</name>
    <name type="common">Zebra mussel</name>
    <name type="synonym">Mytilus polymorpha</name>
    <dbReference type="NCBI Taxonomy" id="45954"/>
    <lineage>
        <taxon>Eukaryota</taxon>
        <taxon>Metazoa</taxon>
        <taxon>Spiralia</taxon>
        <taxon>Lophotrochozoa</taxon>
        <taxon>Mollusca</taxon>
        <taxon>Bivalvia</taxon>
        <taxon>Autobranchia</taxon>
        <taxon>Heteroconchia</taxon>
        <taxon>Euheterodonta</taxon>
        <taxon>Imparidentia</taxon>
        <taxon>Neoheterodontei</taxon>
        <taxon>Myida</taxon>
        <taxon>Dreissenoidea</taxon>
        <taxon>Dreissenidae</taxon>
        <taxon>Dreissena</taxon>
    </lineage>
</organism>
<protein>
    <submittedName>
        <fullName evidence="1">Uncharacterized protein</fullName>
    </submittedName>
</protein>
<reference evidence="1" key="1">
    <citation type="journal article" date="2019" name="bioRxiv">
        <title>The Genome of the Zebra Mussel, Dreissena polymorpha: A Resource for Invasive Species Research.</title>
        <authorList>
            <person name="McCartney M.A."/>
            <person name="Auch B."/>
            <person name="Kono T."/>
            <person name="Mallez S."/>
            <person name="Zhang Y."/>
            <person name="Obille A."/>
            <person name="Becker A."/>
            <person name="Abrahante J.E."/>
            <person name="Garbe J."/>
            <person name="Badalamenti J.P."/>
            <person name="Herman A."/>
            <person name="Mangelson H."/>
            <person name="Liachko I."/>
            <person name="Sullivan S."/>
            <person name="Sone E.D."/>
            <person name="Koren S."/>
            <person name="Silverstein K.A.T."/>
            <person name="Beckman K.B."/>
            <person name="Gohl D.M."/>
        </authorList>
    </citation>
    <scope>NUCLEOTIDE SEQUENCE</scope>
    <source>
        <strain evidence="1">Duluth1</strain>
        <tissue evidence="1">Whole animal</tissue>
    </source>
</reference>
<reference evidence="1" key="2">
    <citation type="submission" date="2020-11" db="EMBL/GenBank/DDBJ databases">
        <authorList>
            <person name="McCartney M.A."/>
            <person name="Auch B."/>
            <person name="Kono T."/>
            <person name="Mallez S."/>
            <person name="Becker A."/>
            <person name="Gohl D.M."/>
            <person name="Silverstein K.A.T."/>
            <person name="Koren S."/>
            <person name="Bechman K.B."/>
            <person name="Herman A."/>
            <person name="Abrahante J.E."/>
            <person name="Garbe J."/>
        </authorList>
    </citation>
    <scope>NUCLEOTIDE SEQUENCE</scope>
    <source>
        <strain evidence="1">Duluth1</strain>
        <tissue evidence="1">Whole animal</tissue>
    </source>
</reference>
<evidence type="ECO:0000313" key="1">
    <source>
        <dbReference type="EMBL" id="KAH3804929.1"/>
    </source>
</evidence>
<dbReference type="AlphaFoldDB" id="A0A9D4FWK5"/>
<evidence type="ECO:0000313" key="2">
    <source>
        <dbReference type="Proteomes" id="UP000828390"/>
    </source>
</evidence>
<sequence length="340" mass="39795">MHRPHHLFIDDVLDAYLVGAFLDVMDMEDVTSDPSSPPLLHLMSPKQQVRWLNEISLRIIDNLKLNELSSVNEPRDNLLALNAEDDQLKALKQEDIYKCPLSNRTYTCKQVSWFKKHLKKLHWTFHTVSTDVKATNAVQHVLFMSLLFRDTMDSYKMGDGERILRNAYFEWLFDSSVKHTKYELWLWRMISYVISILGVEDSFEYLWNMTVNLKGGIYNNIPNDNCVELQVNNIKRELATQGANKSYQSAKNICMTTQVVDAIREQLVRTSKTVRSRRERPVVDKTNDIVHMVKFLRQQGPVKDLAWKRYSSFKDPIKCIDADELHIWINRQKTIASILM</sequence>
<dbReference type="EMBL" id="JAIWYP010000006">
    <property type="protein sequence ID" value="KAH3804929.1"/>
    <property type="molecule type" value="Genomic_DNA"/>
</dbReference>
<dbReference type="Proteomes" id="UP000828390">
    <property type="component" value="Unassembled WGS sequence"/>
</dbReference>